<evidence type="ECO:0000313" key="1">
    <source>
        <dbReference type="EMBL" id="MSA96125.1"/>
    </source>
</evidence>
<dbReference type="RefSeq" id="WP_147270999.1">
    <property type="nucleotide sequence ID" value="NZ_WKZA01000103.1"/>
</dbReference>
<protein>
    <submittedName>
        <fullName evidence="1">Uncharacterized protein</fullName>
    </submittedName>
</protein>
<organism evidence="1 2">
    <name type="scientific">Gordonibacter urolithinfaciens</name>
    <dbReference type="NCBI Taxonomy" id="1335613"/>
    <lineage>
        <taxon>Bacteria</taxon>
        <taxon>Bacillati</taxon>
        <taxon>Actinomycetota</taxon>
        <taxon>Coriobacteriia</taxon>
        <taxon>Eggerthellales</taxon>
        <taxon>Eggerthellaceae</taxon>
        <taxon>Gordonibacter</taxon>
    </lineage>
</organism>
<proteinExistence type="predicted"/>
<dbReference type="AlphaFoldDB" id="A0A7K0IEY8"/>
<comment type="caution">
    <text evidence="1">The sequence shown here is derived from an EMBL/GenBank/DDBJ whole genome shotgun (WGS) entry which is preliminary data.</text>
</comment>
<gene>
    <name evidence="1" type="ORF">GKG38_13885</name>
</gene>
<evidence type="ECO:0000313" key="2">
    <source>
        <dbReference type="Proteomes" id="UP000462865"/>
    </source>
</evidence>
<sequence>MVTVRRENTTCDIRGIGAYGIIVAQERNQVMDSGGTPGTNPKKERNRRRRFRDIGRALCRCSIIADRERCVNPSVCCVAGNRIGSQPSRFRAGRPEGAMEHNRSTTTFIFKASSHHGLSTPWWLLAAFSGMRRPWAKSPVCAIRNRVANQDARRSRISADRPDWTTWRYCGKRKLKGGDAAGGATA</sequence>
<dbReference type="EMBL" id="WKZA01000103">
    <property type="protein sequence ID" value="MSA96125.1"/>
    <property type="molecule type" value="Genomic_DNA"/>
</dbReference>
<accession>A0A7K0IEY8</accession>
<reference evidence="1 2" key="1">
    <citation type="journal article" date="2019" name="Nat. Med.">
        <title>A library of human gut bacterial isolates paired with longitudinal multiomics data enables mechanistic microbiome research.</title>
        <authorList>
            <person name="Poyet M."/>
            <person name="Groussin M."/>
            <person name="Gibbons S.M."/>
            <person name="Avila-Pacheco J."/>
            <person name="Jiang X."/>
            <person name="Kearney S.M."/>
            <person name="Perrotta A.R."/>
            <person name="Berdy B."/>
            <person name="Zhao S."/>
            <person name="Lieberman T.D."/>
            <person name="Swanson P.K."/>
            <person name="Smith M."/>
            <person name="Roesemann S."/>
            <person name="Alexander J.E."/>
            <person name="Rich S.A."/>
            <person name="Livny J."/>
            <person name="Vlamakis H."/>
            <person name="Clish C."/>
            <person name="Bullock K."/>
            <person name="Deik A."/>
            <person name="Scott J."/>
            <person name="Pierce K.A."/>
            <person name="Xavier R.J."/>
            <person name="Alm E.J."/>
        </authorList>
    </citation>
    <scope>NUCLEOTIDE SEQUENCE [LARGE SCALE GENOMIC DNA]</scope>
    <source>
        <strain evidence="1 2">BIOML-A1</strain>
    </source>
</reference>
<name>A0A7K0IEY8_9ACTN</name>
<dbReference type="Proteomes" id="UP000462865">
    <property type="component" value="Unassembled WGS sequence"/>
</dbReference>